<feature type="transmembrane region" description="Helical" evidence="1">
    <location>
        <begin position="12"/>
        <end position="39"/>
    </location>
</feature>
<keyword evidence="1" id="KW-0812">Transmembrane</keyword>
<dbReference type="AlphaFoldDB" id="A0A1M6FGI5"/>
<name>A0A1M6FGI5_9BACT</name>
<dbReference type="EMBL" id="FQZU01000003">
    <property type="protein sequence ID" value="SHI96743.1"/>
    <property type="molecule type" value="Genomic_DNA"/>
</dbReference>
<evidence type="ECO:0000313" key="3">
    <source>
        <dbReference type="Proteomes" id="UP000183994"/>
    </source>
</evidence>
<reference evidence="3" key="1">
    <citation type="submission" date="2016-11" db="EMBL/GenBank/DDBJ databases">
        <authorList>
            <person name="Varghese N."/>
            <person name="Submissions S."/>
        </authorList>
    </citation>
    <scope>NUCLEOTIDE SEQUENCE [LARGE SCALE GENOMIC DNA]</scope>
    <source>
        <strain evidence="3">DSM 16219</strain>
    </source>
</reference>
<gene>
    <name evidence="2" type="ORF">SAMN02745216_00814</name>
</gene>
<evidence type="ECO:0000313" key="2">
    <source>
        <dbReference type="EMBL" id="SHI96743.1"/>
    </source>
</evidence>
<keyword evidence="3" id="KW-1185">Reference proteome</keyword>
<dbReference type="STRING" id="1121393.SAMN02745216_00814"/>
<evidence type="ECO:0000256" key="1">
    <source>
        <dbReference type="SAM" id="Phobius"/>
    </source>
</evidence>
<proteinExistence type="predicted"/>
<keyword evidence="1" id="KW-1133">Transmembrane helix</keyword>
<organism evidence="2 3">
    <name type="scientific">Desulfatibacillum alkenivorans DSM 16219</name>
    <dbReference type="NCBI Taxonomy" id="1121393"/>
    <lineage>
        <taxon>Bacteria</taxon>
        <taxon>Pseudomonadati</taxon>
        <taxon>Thermodesulfobacteriota</taxon>
        <taxon>Desulfobacteria</taxon>
        <taxon>Desulfobacterales</taxon>
        <taxon>Desulfatibacillaceae</taxon>
        <taxon>Desulfatibacillum</taxon>
    </lineage>
</organism>
<accession>A0A1M6FGI5</accession>
<protein>
    <submittedName>
        <fullName evidence="2">Uncharacterized protein</fullName>
    </submittedName>
</protein>
<sequence>MLAGITAGALLLFNIFLFFMPVWTIAPLAGVLALMAVYMRIASYREMGMHAGFDEMKKLLMQSFSAHIVEESPPNKT</sequence>
<dbReference type="Proteomes" id="UP000183994">
    <property type="component" value="Unassembled WGS sequence"/>
</dbReference>
<keyword evidence="1" id="KW-0472">Membrane</keyword>